<dbReference type="InterPro" id="IPR055107">
    <property type="entry name" value="Med14_RM8"/>
</dbReference>
<feature type="domain" description="Mediator of RNA polymerase II transcription subunit 14 RM6" evidence="15">
    <location>
        <begin position="762"/>
        <end position="828"/>
    </location>
</feature>
<evidence type="ECO:0000256" key="3">
    <source>
        <dbReference type="ARBA" id="ARBA00019619"/>
    </source>
</evidence>
<dbReference type="InterPro" id="IPR055114">
    <property type="entry name" value="Med14_RM6"/>
</dbReference>
<evidence type="ECO:0000256" key="2">
    <source>
        <dbReference type="ARBA" id="ARBA00007813"/>
    </source>
</evidence>
<accession>A0A8S3UKI4</accession>
<dbReference type="InterPro" id="IPR056879">
    <property type="entry name" value="RM3_Med14"/>
</dbReference>
<feature type="compositionally biased region" description="Low complexity" evidence="11">
    <location>
        <begin position="1037"/>
        <end position="1054"/>
    </location>
</feature>
<dbReference type="GO" id="GO:0016592">
    <property type="term" value="C:mediator complex"/>
    <property type="evidence" value="ECO:0007669"/>
    <property type="project" value="UniProtKB-UniRule"/>
</dbReference>
<evidence type="ECO:0000256" key="5">
    <source>
        <dbReference type="ARBA" id="ARBA00023015"/>
    </source>
</evidence>
<evidence type="ECO:0000256" key="4">
    <source>
        <dbReference type="ARBA" id="ARBA00022737"/>
    </source>
</evidence>
<dbReference type="Pfam" id="PF25067">
    <property type="entry name" value="RM5_Med14"/>
    <property type="match status" value="1"/>
</dbReference>
<feature type="domain" description="Mediator of RNA polymerase II transcription subunit 14 RM3" evidence="16">
    <location>
        <begin position="369"/>
        <end position="477"/>
    </location>
</feature>
<feature type="region of interest" description="Disordered" evidence="11">
    <location>
        <begin position="964"/>
        <end position="1089"/>
    </location>
</feature>
<dbReference type="GO" id="GO:0006357">
    <property type="term" value="P:regulation of transcription by RNA polymerase II"/>
    <property type="evidence" value="ECO:0007669"/>
    <property type="project" value="InterPro"/>
</dbReference>
<dbReference type="Pfam" id="PF22981">
    <property type="entry name" value="RM2_Med14"/>
    <property type="match status" value="1"/>
</dbReference>
<dbReference type="GO" id="GO:0003712">
    <property type="term" value="F:transcription coregulator activity"/>
    <property type="evidence" value="ECO:0007669"/>
    <property type="project" value="UniProtKB-UniRule"/>
</dbReference>
<evidence type="ECO:0000256" key="1">
    <source>
        <dbReference type="ARBA" id="ARBA00004123"/>
    </source>
</evidence>
<protein>
    <recommendedName>
        <fullName evidence="3 10">Mediator of RNA polymerase II transcription subunit 14</fullName>
    </recommendedName>
    <alternativeName>
        <fullName evidence="9 10">Mediator complex subunit 14</fullName>
    </alternativeName>
</protein>
<evidence type="ECO:0000259" key="16">
    <source>
        <dbReference type="Pfam" id="PF25065"/>
    </source>
</evidence>
<feature type="domain" description="Mediator of RNA polymerase II transcription subunit 14 RM2" evidence="13">
    <location>
        <begin position="291"/>
        <end position="365"/>
    </location>
</feature>
<evidence type="ECO:0000313" key="20">
    <source>
        <dbReference type="Proteomes" id="UP000683360"/>
    </source>
</evidence>
<keyword evidence="5 10" id="KW-0805">Transcription regulation</keyword>
<evidence type="ECO:0000256" key="9">
    <source>
        <dbReference type="ARBA" id="ARBA00032007"/>
    </source>
</evidence>
<keyword evidence="6 10" id="KW-0010">Activator</keyword>
<evidence type="ECO:0000256" key="7">
    <source>
        <dbReference type="ARBA" id="ARBA00023163"/>
    </source>
</evidence>
<dbReference type="InterPro" id="IPR013947">
    <property type="entry name" value="Mediator_Med14"/>
</dbReference>
<keyword evidence="8 10" id="KW-0539">Nucleus</keyword>
<evidence type="ECO:0000256" key="6">
    <source>
        <dbReference type="ARBA" id="ARBA00023159"/>
    </source>
</evidence>
<feature type="compositionally biased region" description="Polar residues" evidence="11">
    <location>
        <begin position="1007"/>
        <end position="1020"/>
    </location>
</feature>
<evidence type="ECO:0000313" key="19">
    <source>
        <dbReference type="EMBL" id="CAG2246597.1"/>
    </source>
</evidence>
<comment type="subcellular location">
    <subcellularLocation>
        <location evidence="1 10">Nucleus</location>
    </subcellularLocation>
</comment>
<dbReference type="PANTHER" id="PTHR12809:SF2">
    <property type="entry name" value="MEDIATOR OF RNA POLYMERASE II TRANSCRIPTION SUBUNIT 14"/>
    <property type="match status" value="1"/>
</dbReference>
<evidence type="ECO:0000256" key="10">
    <source>
        <dbReference type="RuleBase" id="RU365082"/>
    </source>
</evidence>
<feature type="domain" description="Mediator of RNA polymerase II transcription subunit 14 RM8" evidence="14">
    <location>
        <begin position="1149"/>
        <end position="1224"/>
    </location>
</feature>
<dbReference type="Pfam" id="PF22983">
    <property type="entry name" value="RM8_Med14"/>
    <property type="match status" value="1"/>
</dbReference>
<sequence>MKMPPADGGQMMVHHGGPRGGETMPLANLMENIIQRTYHELTVLSELLPRKTDMDRKIEIVQFASRTRQLFIRLLALVKWASTSNKVDKCTEICNFLEQQSMLYIDTADTLAKMSRETLVNARLPNFSLPCAIDVLTLGTYPRLPTCIREKIVPPDAITPTEKRQTLQTLTKVIQYRLVSSELPPQMRKLRIENGRVKFHVEHEFEVILTLMGDSPTIPWRLLDINILVEDPDTGDGKSLVHSLQVNYIHQLAQSRLVDNNRPLHDLYKVLHSFCQSLQLEVLNSQTLRLIRERMGDNIRIDEYTVGRCLVVSYWRDQTKKDKQDPVVYKLKVHVSEEDEGKPLQISHSPVMSVEESHRVGLAIKLSIERLLMQTIEVRIHAKLKDLSKEFKKYVIGQCEMKDLPIALHVPVLSPTLEFEHLRVMMDSQRGSILASLCGIEGVQEVQELEEFLNSGEWKNLGKFIINLRLQLVLIRCENQSSIYLQHEVSKSRFYIRVPKQSSHYVIVGLEESKNRKVDIKYYMIETTPCTADGTDVELAEDVGSKLYLRAGRLYPLDEFSFTHGPYTKIYAESEESDYEMQQKKRKLLLGEYEGPKNKKMKGSVYMIPELTYILSSCEERLAFVNLGLEFQKNGVVHSGVQVDCEGTCFCLSIASMPDVPTIMKETMEGLKKALLSLKVRILCKPTRSWIVECLFARSPLQSLSRKESGPIQRVIYMHEIRAEDSSKKVVLMILEEWTSIANLYSLVKDFSLVYNDTRTKLHQCVNIESYSYRRLSMLYGPNKTNVVNIQWRSDAKQFQLSLGSVGQSPTINPHFIMLTQIQQELNCTRSLAQLSQVLHETCGPMASINKLPTAINLKQLFQNFTIMPQSTTHVRISFRQVICIDVHFRSNGIVALRDGAFSLFDNSKVVDGFNPAPMFKAFLTMHVDDSVTGLHMRRISTAEDDNPPSPIGMDAVDVFSMSQQPSIGSPASRRGDGGLRFPSPMTPPSNPHTPASPARMPGIAPSPSTNLIGTPSPATLLTGGSPAPPQQLQINSPGSFVPMPSPVSSFVTPQGPSPASRHGAATSPGHPALHSPQTMIKDGDLSKSSVQLSHSRMLPQKAWAASIPTLLSNEAFDILLTPCMVTGAVCAVSPLERFLGCAFLRKHLPRIIQAEEELVTVPVQGTQPHVIQFKTEILQFRVSYNMNSFQSIHLNVQSTPDLREHWPAEVLEVVQQFFELKIACPPFKLNTVRAFCRLIGTPIRVLKDCIEIMRMELCPDNRHKWSVQWCLTVPPACAFVAPAGTPAVVFKKATGKMLFMLQFTKNVQQGGIEPQTIYTQLLYDINKNAIEQMQGPNSARQLHTPQYIAISQLLKRFSEAYQNSPECLVFPAVREILQKFES</sequence>
<gene>
    <name evidence="19" type="ORF">MEDL_58572</name>
</gene>
<evidence type="ECO:0000259" key="13">
    <source>
        <dbReference type="Pfam" id="PF22981"/>
    </source>
</evidence>
<dbReference type="InterPro" id="IPR055113">
    <property type="entry name" value="Med14_RM2"/>
</dbReference>
<feature type="domain" description="Mediator complex subunit MED14 N-terminal" evidence="12">
    <location>
        <begin position="23"/>
        <end position="212"/>
    </location>
</feature>
<dbReference type="Pfam" id="PF08638">
    <property type="entry name" value="Med14"/>
    <property type="match status" value="1"/>
</dbReference>
<evidence type="ECO:0000259" key="14">
    <source>
        <dbReference type="Pfam" id="PF22983"/>
    </source>
</evidence>
<organism evidence="19 20">
    <name type="scientific">Mytilus edulis</name>
    <name type="common">Blue mussel</name>
    <dbReference type="NCBI Taxonomy" id="6550"/>
    <lineage>
        <taxon>Eukaryota</taxon>
        <taxon>Metazoa</taxon>
        <taxon>Spiralia</taxon>
        <taxon>Lophotrochozoa</taxon>
        <taxon>Mollusca</taxon>
        <taxon>Bivalvia</taxon>
        <taxon>Autobranchia</taxon>
        <taxon>Pteriomorphia</taxon>
        <taxon>Mytilida</taxon>
        <taxon>Mytiloidea</taxon>
        <taxon>Mytilidae</taxon>
        <taxon>Mytilinae</taxon>
        <taxon>Mytilus</taxon>
    </lineage>
</organism>
<dbReference type="InterPro" id="IPR056878">
    <property type="entry name" value="RM5_Med14"/>
</dbReference>
<evidence type="ECO:0000259" key="12">
    <source>
        <dbReference type="Pfam" id="PF08638"/>
    </source>
</evidence>
<dbReference type="InterPro" id="IPR055122">
    <property type="entry name" value="Med14_N"/>
</dbReference>
<evidence type="ECO:0000256" key="8">
    <source>
        <dbReference type="ARBA" id="ARBA00023242"/>
    </source>
</evidence>
<comment type="similarity">
    <text evidence="2 10">Belongs to the Mediator complex subunit 14 family.</text>
</comment>
<evidence type="ECO:0000256" key="11">
    <source>
        <dbReference type="SAM" id="MobiDB-lite"/>
    </source>
</evidence>
<comment type="subunit">
    <text evidence="10">Component of the Mediator complex.</text>
</comment>
<evidence type="ECO:0000259" key="17">
    <source>
        <dbReference type="Pfam" id="PF25067"/>
    </source>
</evidence>
<keyword evidence="7 10" id="KW-0804">Transcription</keyword>
<feature type="domain" description="Mediator of RNA polymerase II transcription subunit 14 RM5" evidence="17">
    <location>
        <begin position="636"/>
        <end position="724"/>
    </location>
</feature>
<comment type="caution">
    <text evidence="19">The sequence shown here is derived from an EMBL/GenBank/DDBJ whole genome shotgun (WGS) entry which is preliminary data.</text>
</comment>
<dbReference type="EMBL" id="CAJPWZ010002875">
    <property type="protein sequence ID" value="CAG2246597.1"/>
    <property type="molecule type" value="Genomic_DNA"/>
</dbReference>
<dbReference type="GO" id="GO:0070847">
    <property type="term" value="C:core mediator complex"/>
    <property type="evidence" value="ECO:0007669"/>
    <property type="project" value="TreeGrafter"/>
</dbReference>
<evidence type="ECO:0000259" key="18">
    <source>
        <dbReference type="Pfam" id="PF25069"/>
    </source>
</evidence>
<keyword evidence="20" id="KW-1185">Reference proteome</keyword>
<dbReference type="Pfam" id="PF25065">
    <property type="entry name" value="RM3_Med14"/>
    <property type="match status" value="1"/>
</dbReference>
<name>A0A8S3UKI4_MYTED</name>
<dbReference type="Proteomes" id="UP000683360">
    <property type="component" value="Unassembled WGS sequence"/>
</dbReference>
<keyword evidence="4" id="KW-0677">Repeat</keyword>
<dbReference type="OrthoDB" id="205099at2759"/>
<proteinExistence type="inferred from homology"/>
<comment type="function">
    <text evidence="10">Component of the Mediator complex, a coactivator involved in the regulated transcription of nearly all RNA polymerase II-dependent genes. Mediator functions as a bridge to convey information from gene-specific regulatory proteins to the basal RNA polymerase II transcription machinery. Mediator is recruited to promoters by direct interactions with regulatory proteins and serves as a scaffold for the assembly of a functional preinitiation complex with RNA polymerase II and the general transcription factors.</text>
</comment>
<evidence type="ECO:0000259" key="15">
    <source>
        <dbReference type="Pfam" id="PF22984"/>
    </source>
</evidence>
<dbReference type="InterPro" id="IPR056877">
    <property type="entry name" value="Med14_C"/>
</dbReference>
<reference evidence="19" key="1">
    <citation type="submission" date="2021-03" db="EMBL/GenBank/DDBJ databases">
        <authorList>
            <person name="Bekaert M."/>
        </authorList>
    </citation>
    <scope>NUCLEOTIDE SEQUENCE</scope>
</reference>
<dbReference type="PANTHER" id="PTHR12809">
    <property type="entry name" value="MEDIATOR COMPLEX SUBUNIT"/>
    <property type="match status" value="1"/>
</dbReference>
<dbReference type="Pfam" id="PF25069">
    <property type="entry name" value="Med14_C"/>
    <property type="match status" value="1"/>
</dbReference>
<feature type="domain" description="Mediator of RNA polymerase II transcription subunit 14 C-terminal" evidence="18">
    <location>
        <begin position="1242"/>
        <end position="1381"/>
    </location>
</feature>
<dbReference type="Pfam" id="PF22984">
    <property type="entry name" value="RM6_Med14"/>
    <property type="match status" value="1"/>
</dbReference>